<keyword evidence="1" id="KW-0472">Membrane</keyword>
<keyword evidence="1" id="KW-0812">Transmembrane</keyword>
<feature type="transmembrane region" description="Helical" evidence="1">
    <location>
        <begin position="93"/>
        <end position="110"/>
    </location>
</feature>
<protein>
    <submittedName>
        <fullName evidence="2">Uncharacterized protein</fullName>
    </submittedName>
</protein>
<proteinExistence type="predicted"/>
<evidence type="ECO:0000256" key="1">
    <source>
        <dbReference type="SAM" id="Phobius"/>
    </source>
</evidence>
<organism evidence="2 3">
    <name type="scientific">Empedobacter falsenii</name>
    <dbReference type="NCBI Taxonomy" id="343874"/>
    <lineage>
        <taxon>Bacteria</taxon>
        <taxon>Pseudomonadati</taxon>
        <taxon>Bacteroidota</taxon>
        <taxon>Flavobacteriia</taxon>
        <taxon>Flavobacteriales</taxon>
        <taxon>Weeksellaceae</taxon>
        <taxon>Empedobacter</taxon>
    </lineage>
</organism>
<evidence type="ECO:0000313" key="3">
    <source>
        <dbReference type="Proteomes" id="UP000254737"/>
    </source>
</evidence>
<name>A0A376GK52_9FLAO</name>
<feature type="transmembrane region" description="Helical" evidence="1">
    <location>
        <begin position="60"/>
        <end position="86"/>
    </location>
</feature>
<keyword evidence="1" id="KW-1133">Transmembrane helix</keyword>
<dbReference type="Proteomes" id="UP000254737">
    <property type="component" value="Unassembled WGS sequence"/>
</dbReference>
<sequence length="156" mass="18364">MGKVDLRQLIVGIVIIVFLAITINQFSFLTNIELLRNVSNLGTDETFTKLSSKQSFPRDIFYYLLWIKLSTYLGLFLGFLLFGLLLIKKKISLINFVLIILLSFIFLKIFKTFNGYNLLSFLNFSHFSNFYFFLITSMCFGIFTFLIFYRLKRVYS</sequence>
<dbReference type="EMBL" id="UFXS01000001">
    <property type="protein sequence ID" value="STD58767.1"/>
    <property type="molecule type" value="Genomic_DNA"/>
</dbReference>
<accession>A0A376GK52</accession>
<feature type="transmembrane region" description="Helical" evidence="1">
    <location>
        <begin position="9"/>
        <end position="29"/>
    </location>
</feature>
<reference evidence="2 3" key="1">
    <citation type="submission" date="2018-06" db="EMBL/GenBank/DDBJ databases">
        <authorList>
            <consortium name="Pathogen Informatics"/>
            <person name="Doyle S."/>
        </authorList>
    </citation>
    <scope>NUCLEOTIDE SEQUENCE [LARGE SCALE GENOMIC DNA]</scope>
    <source>
        <strain evidence="2 3">NCTC13456</strain>
    </source>
</reference>
<dbReference type="AlphaFoldDB" id="A0A376GK52"/>
<feature type="transmembrane region" description="Helical" evidence="1">
    <location>
        <begin position="130"/>
        <end position="149"/>
    </location>
</feature>
<evidence type="ECO:0000313" key="2">
    <source>
        <dbReference type="EMBL" id="STD58767.1"/>
    </source>
</evidence>
<gene>
    <name evidence="2" type="ORF">NCTC13456_02394</name>
</gene>